<dbReference type="AlphaFoldDB" id="B9YAI0"/>
<keyword evidence="1" id="KW-0812">Transmembrane</keyword>
<organism evidence="2 3">
    <name type="scientific">Holdemania filiformis DSM 12042</name>
    <dbReference type="NCBI Taxonomy" id="545696"/>
    <lineage>
        <taxon>Bacteria</taxon>
        <taxon>Bacillati</taxon>
        <taxon>Bacillota</taxon>
        <taxon>Erysipelotrichia</taxon>
        <taxon>Erysipelotrichales</taxon>
        <taxon>Erysipelotrichaceae</taxon>
        <taxon>Holdemania</taxon>
    </lineage>
</organism>
<evidence type="ECO:0000313" key="3">
    <source>
        <dbReference type="Proteomes" id="UP000005950"/>
    </source>
</evidence>
<reference evidence="2 3" key="1">
    <citation type="submission" date="2008-12" db="EMBL/GenBank/DDBJ databases">
        <authorList>
            <person name="Fulton L."/>
            <person name="Clifton S."/>
            <person name="Fulton B."/>
            <person name="Xu J."/>
            <person name="Minx P."/>
            <person name="Pepin K.H."/>
            <person name="Johnson M."/>
            <person name="Bhonagiri V."/>
            <person name="Nash W.E."/>
            <person name="Mardis E.R."/>
            <person name="Wilson R.K."/>
        </authorList>
    </citation>
    <scope>NUCLEOTIDE SEQUENCE [LARGE SCALE GENOMIC DNA]</scope>
    <source>
        <strain evidence="2 3">DSM 12042</strain>
    </source>
</reference>
<feature type="transmembrane region" description="Helical" evidence="1">
    <location>
        <begin position="71"/>
        <end position="93"/>
    </location>
</feature>
<dbReference type="eggNOG" id="ENOG5032U6Z">
    <property type="taxonomic scope" value="Bacteria"/>
</dbReference>
<dbReference type="RefSeq" id="WP_006060002.1">
    <property type="nucleotide sequence ID" value="NZ_GG657559.1"/>
</dbReference>
<comment type="caution">
    <text evidence="2">The sequence shown here is derived from an EMBL/GenBank/DDBJ whole genome shotgun (WGS) entry which is preliminary data.</text>
</comment>
<keyword evidence="1" id="KW-1133">Transmembrane helix</keyword>
<evidence type="ECO:0000256" key="1">
    <source>
        <dbReference type="SAM" id="Phobius"/>
    </source>
</evidence>
<dbReference type="OrthoDB" id="3240444at2"/>
<dbReference type="HOGENOM" id="CLU_135496_0_0_9"/>
<gene>
    <name evidence="2" type="ORF">HOLDEFILI_02837</name>
</gene>
<proteinExistence type="predicted"/>
<dbReference type="STRING" id="545696.HOLDEFILI_02837"/>
<reference evidence="2 3" key="2">
    <citation type="submission" date="2009-02" db="EMBL/GenBank/DDBJ databases">
        <title>Draft genome sequence of Holdemania filiformis DSM 12042.</title>
        <authorList>
            <person name="Sudarsanam P."/>
            <person name="Ley R."/>
            <person name="Guruge J."/>
            <person name="Turnbaugh P.J."/>
            <person name="Mahowald M."/>
            <person name="Liep D."/>
            <person name="Gordon J."/>
        </authorList>
    </citation>
    <scope>NUCLEOTIDE SEQUENCE [LARGE SCALE GENOMIC DNA]</scope>
    <source>
        <strain evidence="2 3">DSM 12042</strain>
    </source>
</reference>
<keyword evidence="1" id="KW-0472">Membrane</keyword>
<feature type="transmembrane region" description="Helical" evidence="1">
    <location>
        <begin position="99"/>
        <end position="117"/>
    </location>
</feature>
<sequence>MKKSSFTALMLGTVSGVLFALGFCMALIPEWNAFKPGIVFGSVGLLLGLITYLLWRKMEHKNPIQISGKTLLTLLTGILGALTLGIGMCFSMVWNKLALGIGIGLTGIVILLCLIPLTQGIKD</sequence>
<dbReference type="Proteomes" id="UP000005950">
    <property type="component" value="Unassembled WGS sequence"/>
</dbReference>
<dbReference type="EMBL" id="ACCF01000181">
    <property type="protein sequence ID" value="EEF67014.1"/>
    <property type="molecule type" value="Genomic_DNA"/>
</dbReference>
<evidence type="ECO:0000313" key="2">
    <source>
        <dbReference type="EMBL" id="EEF67014.1"/>
    </source>
</evidence>
<accession>B9YAI0</accession>
<feature type="transmembrane region" description="Helical" evidence="1">
    <location>
        <begin position="36"/>
        <end position="55"/>
    </location>
</feature>
<protein>
    <submittedName>
        <fullName evidence="2">Uncharacterized protein</fullName>
    </submittedName>
</protein>
<name>B9YAI0_9FIRM</name>